<dbReference type="InterPro" id="IPR050624">
    <property type="entry name" value="HTH-type_Tx_Regulator"/>
</dbReference>
<gene>
    <name evidence="4" type="ORF">F8154_02670</name>
</gene>
<organism evidence="4 5">
    <name type="scientific">Alkaliphilus pronyensis</name>
    <dbReference type="NCBI Taxonomy" id="1482732"/>
    <lineage>
        <taxon>Bacteria</taxon>
        <taxon>Bacillati</taxon>
        <taxon>Bacillota</taxon>
        <taxon>Clostridia</taxon>
        <taxon>Peptostreptococcales</taxon>
        <taxon>Natronincolaceae</taxon>
        <taxon>Alkaliphilus</taxon>
    </lineage>
</organism>
<accession>A0A6I0F492</accession>
<keyword evidence="5" id="KW-1185">Reference proteome</keyword>
<dbReference type="InterPro" id="IPR001647">
    <property type="entry name" value="HTH_TetR"/>
</dbReference>
<evidence type="ECO:0000313" key="5">
    <source>
        <dbReference type="Proteomes" id="UP000432715"/>
    </source>
</evidence>
<dbReference type="GO" id="GO:0003677">
    <property type="term" value="F:DNA binding"/>
    <property type="evidence" value="ECO:0007669"/>
    <property type="project" value="UniProtKB-UniRule"/>
</dbReference>
<dbReference type="SUPFAM" id="SSF46689">
    <property type="entry name" value="Homeodomain-like"/>
    <property type="match status" value="1"/>
</dbReference>
<sequence>MPKNTFFNLPQEKRNRIINAAIEEFSKVHYKKVTIDSIVNSAGVPKGSFYQYFHNKDDLYKYLFSQIVDQKKQALVKVKKLQNQLSFRQYVMTLLEQGKKFEQRVSNLSALKDKFMNECSQEVKRDILKNEIPKSYEVLEEAVEFYIKKGELRQDLDVKTAAYVITSCFVNIQDFRLSEEQAVEDVLIDILDVLIVGMK</sequence>
<feature type="domain" description="HTH tetR-type" evidence="3">
    <location>
        <begin position="11"/>
        <end position="71"/>
    </location>
</feature>
<reference evidence="4 5" key="1">
    <citation type="submission" date="2019-10" db="EMBL/GenBank/DDBJ databases">
        <title>Alkaliphilus serpentinus sp. nov. and Alkaliphilus pronyensis sp. nov., two novel anaerobic alkaliphilic species isolated from the serpentinized-hosted hydrothermal field of the Prony Bay (New Caledonia).</title>
        <authorList>
            <person name="Postec A."/>
        </authorList>
    </citation>
    <scope>NUCLEOTIDE SEQUENCE [LARGE SCALE GENOMIC DNA]</scope>
    <source>
        <strain evidence="4 5">LacV</strain>
    </source>
</reference>
<dbReference type="PRINTS" id="PR00455">
    <property type="entry name" value="HTHTETR"/>
</dbReference>
<dbReference type="EMBL" id="WBZC01000009">
    <property type="protein sequence ID" value="KAB3537741.1"/>
    <property type="molecule type" value="Genomic_DNA"/>
</dbReference>
<proteinExistence type="predicted"/>
<evidence type="ECO:0000259" key="3">
    <source>
        <dbReference type="PROSITE" id="PS50977"/>
    </source>
</evidence>
<dbReference type="OrthoDB" id="9812484at2"/>
<evidence type="ECO:0000313" key="4">
    <source>
        <dbReference type="EMBL" id="KAB3537741.1"/>
    </source>
</evidence>
<dbReference type="Gene3D" id="1.10.357.10">
    <property type="entry name" value="Tetracycline Repressor, domain 2"/>
    <property type="match status" value="1"/>
</dbReference>
<dbReference type="Pfam" id="PF00440">
    <property type="entry name" value="TetR_N"/>
    <property type="match status" value="1"/>
</dbReference>
<dbReference type="PROSITE" id="PS50977">
    <property type="entry name" value="HTH_TETR_2"/>
    <property type="match status" value="1"/>
</dbReference>
<dbReference type="PANTHER" id="PTHR43479:SF11">
    <property type="entry name" value="ACREF_ENVCD OPERON REPRESSOR-RELATED"/>
    <property type="match status" value="1"/>
</dbReference>
<keyword evidence="1 2" id="KW-0238">DNA-binding</keyword>
<evidence type="ECO:0000256" key="1">
    <source>
        <dbReference type="ARBA" id="ARBA00023125"/>
    </source>
</evidence>
<dbReference type="AlphaFoldDB" id="A0A6I0F492"/>
<dbReference type="InterPro" id="IPR009057">
    <property type="entry name" value="Homeodomain-like_sf"/>
</dbReference>
<name>A0A6I0F492_9FIRM</name>
<evidence type="ECO:0000256" key="2">
    <source>
        <dbReference type="PROSITE-ProRule" id="PRU00335"/>
    </source>
</evidence>
<protein>
    <submittedName>
        <fullName evidence="4">TetR/AcrR family transcriptional regulator</fullName>
    </submittedName>
</protein>
<dbReference type="Proteomes" id="UP000432715">
    <property type="component" value="Unassembled WGS sequence"/>
</dbReference>
<dbReference type="PANTHER" id="PTHR43479">
    <property type="entry name" value="ACREF/ENVCD OPERON REPRESSOR-RELATED"/>
    <property type="match status" value="1"/>
</dbReference>
<comment type="caution">
    <text evidence="4">The sequence shown here is derived from an EMBL/GenBank/DDBJ whole genome shotgun (WGS) entry which is preliminary data.</text>
</comment>
<feature type="DNA-binding region" description="H-T-H motif" evidence="2">
    <location>
        <begin position="34"/>
        <end position="53"/>
    </location>
</feature>